<dbReference type="EMBL" id="BGPR01001058">
    <property type="protein sequence ID" value="GBM44216.1"/>
    <property type="molecule type" value="Genomic_DNA"/>
</dbReference>
<evidence type="ECO:0000313" key="3">
    <source>
        <dbReference type="Proteomes" id="UP000499080"/>
    </source>
</evidence>
<evidence type="ECO:0000256" key="1">
    <source>
        <dbReference type="SAM" id="MobiDB-lite"/>
    </source>
</evidence>
<protein>
    <submittedName>
        <fullName evidence="2">Uncharacterized protein</fullName>
    </submittedName>
</protein>
<comment type="caution">
    <text evidence="2">The sequence shown here is derived from an EMBL/GenBank/DDBJ whole genome shotgun (WGS) entry which is preliminary data.</text>
</comment>
<organism evidence="2 3">
    <name type="scientific">Araneus ventricosus</name>
    <name type="common">Orbweaver spider</name>
    <name type="synonym">Epeira ventricosa</name>
    <dbReference type="NCBI Taxonomy" id="182803"/>
    <lineage>
        <taxon>Eukaryota</taxon>
        <taxon>Metazoa</taxon>
        <taxon>Ecdysozoa</taxon>
        <taxon>Arthropoda</taxon>
        <taxon>Chelicerata</taxon>
        <taxon>Arachnida</taxon>
        <taxon>Araneae</taxon>
        <taxon>Araneomorphae</taxon>
        <taxon>Entelegynae</taxon>
        <taxon>Araneoidea</taxon>
        <taxon>Araneidae</taxon>
        <taxon>Araneus</taxon>
    </lineage>
</organism>
<proteinExistence type="predicted"/>
<dbReference type="AlphaFoldDB" id="A0A4Y2FUF9"/>
<feature type="compositionally biased region" description="Acidic residues" evidence="1">
    <location>
        <begin position="50"/>
        <end position="61"/>
    </location>
</feature>
<dbReference type="Proteomes" id="UP000499080">
    <property type="component" value="Unassembled WGS sequence"/>
</dbReference>
<gene>
    <name evidence="2" type="ORF">AVEN_15555_1</name>
</gene>
<evidence type="ECO:0000313" key="2">
    <source>
        <dbReference type="EMBL" id="GBM44216.1"/>
    </source>
</evidence>
<name>A0A4Y2FUF9_ARAVE</name>
<reference evidence="2 3" key="1">
    <citation type="journal article" date="2019" name="Sci. Rep.">
        <title>Orb-weaving spider Araneus ventricosus genome elucidates the spidroin gene catalogue.</title>
        <authorList>
            <person name="Kono N."/>
            <person name="Nakamura H."/>
            <person name="Ohtoshi R."/>
            <person name="Moran D.A.P."/>
            <person name="Shinohara A."/>
            <person name="Yoshida Y."/>
            <person name="Fujiwara M."/>
            <person name="Mori M."/>
            <person name="Tomita M."/>
            <person name="Arakawa K."/>
        </authorList>
    </citation>
    <scope>NUCLEOTIDE SEQUENCE [LARGE SCALE GENOMIC DNA]</scope>
</reference>
<sequence>MVRKAQSECFFFFQREIEHFECCDEDFITSHAQSDEDIVSLIKEKKDLIDDSSSDMEDEGDASSGPSISDAVDILQNFFATETVDKNVTDSFLIIDKQILVMYLKSRCFQQKKSQLIFIL</sequence>
<keyword evidence="3" id="KW-1185">Reference proteome</keyword>
<feature type="region of interest" description="Disordered" evidence="1">
    <location>
        <begin position="49"/>
        <end position="68"/>
    </location>
</feature>
<accession>A0A4Y2FUF9</accession>